<proteinExistence type="predicted"/>
<dbReference type="OrthoDB" id="3044497at2759"/>
<organism evidence="1 2">
    <name type="scientific">Suillus luteus UH-Slu-Lm8-n1</name>
    <dbReference type="NCBI Taxonomy" id="930992"/>
    <lineage>
        <taxon>Eukaryota</taxon>
        <taxon>Fungi</taxon>
        <taxon>Dikarya</taxon>
        <taxon>Basidiomycota</taxon>
        <taxon>Agaricomycotina</taxon>
        <taxon>Agaricomycetes</taxon>
        <taxon>Agaricomycetidae</taxon>
        <taxon>Boletales</taxon>
        <taxon>Suillineae</taxon>
        <taxon>Suillaceae</taxon>
        <taxon>Suillus</taxon>
    </lineage>
</organism>
<dbReference type="HOGENOM" id="CLU_169846_0_0_1"/>
<feature type="non-terminal residue" evidence="1">
    <location>
        <position position="92"/>
    </location>
</feature>
<keyword evidence="2" id="KW-1185">Reference proteome</keyword>
<evidence type="ECO:0000313" key="2">
    <source>
        <dbReference type="Proteomes" id="UP000054485"/>
    </source>
</evidence>
<dbReference type="EMBL" id="KN835266">
    <property type="protein sequence ID" value="KIK41503.1"/>
    <property type="molecule type" value="Genomic_DNA"/>
</dbReference>
<name>A0A0D0BDY6_9AGAM</name>
<dbReference type="STRING" id="930992.A0A0D0BDY6"/>
<evidence type="ECO:0008006" key="3">
    <source>
        <dbReference type="Google" id="ProtNLM"/>
    </source>
</evidence>
<dbReference type="AlphaFoldDB" id="A0A0D0BDY6"/>
<dbReference type="InParanoid" id="A0A0D0BDY6"/>
<protein>
    <recommendedName>
        <fullName evidence="3">Reverse transcriptase domain-containing protein</fullName>
    </recommendedName>
</protein>
<dbReference type="Proteomes" id="UP000054485">
    <property type="component" value="Unassembled WGS sequence"/>
</dbReference>
<sequence>MRMRRIPGNLICFTELVLSNRHMQLKFDGYTSEWLPITNGIGQGDPLSMILYIIYSSGLVDVVKPHRGWESIMELTLAFFDDRPVIAITKDF</sequence>
<evidence type="ECO:0000313" key="1">
    <source>
        <dbReference type="EMBL" id="KIK41503.1"/>
    </source>
</evidence>
<gene>
    <name evidence="1" type="ORF">CY34DRAFT_39045</name>
</gene>
<reference evidence="2" key="2">
    <citation type="submission" date="2015-01" db="EMBL/GenBank/DDBJ databases">
        <title>Evolutionary Origins and Diversification of the Mycorrhizal Mutualists.</title>
        <authorList>
            <consortium name="DOE Joint Genome Institute"/>
            <consortium name="Mycorrhizal Genomics Consortium"/>
            <person name="Kohler A."/>
            <person name="Kuo A."/>
            <person name="Nagy L.G."/>
            <person name="Floudas D."/>
            <person name="Copeland A."/>
            <person name="Barry K.W."/>
            <person name="Cichocki N."/>
            <person name="Veneault-Fourrey C."/>
            <person name="LaButti K."/>
            <person name="Lindquist E.A."/>
            <person name="Lipzen A."/>
            <person name="Lundell T."/>
            <person name="Morin E."/>
            <person name="Murat C."/>
            <person name="Riley R."/>
            <person name="Ohm R."/>
            <person name="Sun H."/>
            <person name="Tunlid A."/>
            <person name="Henrissat B."/>
            <person name="Grigoriev I.V."/>
            <person name="Hibbett D.S."/>
            <person name="Martin F."/>
        </authorList>
    </citation>
    <scope>NUCLEOTIDE SEQUENCE [LARGE SCALE GENOMIC DNA]</scope>
    <source>
        <strain evidence="2">UH-Slu-Lm8-n1</strain>
    </source>
</reference>
<accession>A0A0D0BDY6</accession>
<reference evidence="1 2" key="1">
    <citation type="submission" date="2014-04" db="EMBL/GenBank/DDBJ databases">
        <authorList>
            <consortium name="DOE Joint Genome Institute"/>
            <person name="Kuo A."/>
            <person name="Ruytinx J."/>
            <person name="Rineau F."/>
            <person name="Colpaert J."/>
            <person name="Kohler A."/>
            <person name="Nagy L.G."/>
            <person name="Floudas D."/>
            <person name="Copeland A."/>
            <person name="Barry K.W."/>
            <person name="Cichocki N."/>
            <person name="Veneault-Fourrey C."/>
            <person name="LaButti K."/>
            <person name="Lindquist E.A."/>
            <person name="Lipzen A."/>
            <person name="Lundell T."/>
            <person name="Morin E."/>
            <person name="Murat C."/>
            <person name="Sun H."/>
            <person name="Tunlid A."/>
            <person name="Henrissat B."/>
            <person name="Grigoriev I.V."/>
            <person name="Hibbett D.S."/>
            <person name="Martin F."/>
            <person name="Nordberg H.P."/>
            <person name="Cantor M.N."/>
            <person name="Hua S.X."/>
        </authorList>
    </citation>
    <scope>NUCLEOTIDE SEQUENCE [LARGE SCALE GENOMIC DNA]</scope>
    <source>
        <strain evidence="1 2">UH-Slu-Lm8-n1</strain>
    </source>
</reference>